<dbReference type="AlphaFoldDB" id="A0A6A6PS98"/>
<dbReference type="EMBL" id="MU001636">
    <property type="protein sequence ID" value="KAF2482656.1"/>
    <property type="molecule type" value="Genomic_DNA"/>
</dbReference>
<protein>
    <submittedName>
        <fullName evidence="2">Uncharacterized protein</fullName>
    </submittedName>
</protein>
<sequence length="211" mass="23524">MALPTTMELPTYCVYREIRPDGSVDLAAPLHFFPPLGSDELFDALRSKFPHLKSHSERVGQASMQFFLEEDLSQFPTPLAPPSSTNVSPWEPSLPSFCSETSAWSSPDAFDPATPHSSPLSHPLSRQQSMATSATAPTSATPPALERMTSVFTLADYPQPKQHVRRKMTDQEKADYRQRRLAKACEKCAKRKRKVALPFSVSRSITYSSHL</sequence>
<dbReference type="OrthoDB" id="3794485at2759"/>
<dbReference type="RefSeq" id="XP_033589226.1">
    <property type="nucleotide sequence ID" value="XM_033735500.1"/>
</dbReference>
<evidence type="ECO:0000256" key="1">
    <source>
        <dbReference type="SAM" id="MobiDB-lite"/>
    </source>
</evidence>
<dbReference type="GeneID" id="54476502"/>
<gene>
    <name evidence="2" type="ORF">BDY17DRAFT_311096</name>
</gene>
<accession>A0A6A6PS98</accession>
<evidence type="ECO:0000313" key="2">
    <source>
        <dbReference type="EMBL" id="KAF2482656.1"/>
    </source>
</evidence>
<keyword evidence="3" id="KW-1185">Reference proteome</keyword>
<evidence type="ECO:0000313" key="3">
    <source>
        <dbReference type="Proteomes" id="UP000799767"/>
    </source>
</evidence>
<organism evidence="2 3">
    <name type="scientific">Neohortaea acidophila</name>
    <dbReference type="NCBI Taxonomy" id="245834"/>
    <lineage>
        <taxon>Eukaryota</taxon>
        <taxon>Fungi</taxon>
        <taxon>Dikarya</taxon>
        <taxon>Ascomycota</taxon>
        <taxon>Pezizomycotina</taxon>
        <taxon>Dothideomycetes</taxon>
        <taxon>Dothideomycetidae</taxon>
        <taxon>Mycosphaerellales</taxon>
        <taxon>Teratosphaeriaceae</taxon>
        <taxon>Neohortaea</taxon>
    </lineage>
</organism>
<proteinExistence type="predicted"/>
<feature type="region of interest" description="Disordered" evidence="1">
    <location>
        <begin position="106"/>
        <end position="144"/>
    </location>
</feature>
<reference evidence="2" key="1">
    <citation type="journal article" date="2020" name="Stud. Mycol.">
        <title>101 Dothideomycetes genomes: a test case for predicting lifestyles and emergence of pathogens.</title>
        <authorList>
            <person name="Haridas S."/>
            <person name="Albert R."/>
            <person name="Binder M."/>
            <person name="Bloem J."/>
            <person name="Labutti K."/>
            <person name="Salamov A."/>
            <person name="Andreopoulos B."/>
            <person name="Baker S."/>
            <person name="Barry K."/>
            <person name="Bills G."/>
            <person name="Bluhm B."/>
            <person name="Cannon C."/>
            <person name="Castanera R."/>
            <person name="Culley D."/>
            <person name="Daum C."/>
            <person name="Ezra D."/>
            <person name="Gonzalez J."/>
            <person name="Henrissat B."/>
            <person name="Kuo A."/>
            <person name="Liang C."/>
            <person name="Lipzen A."/>
            <person name="Lutzoni F."/>
            <person name="Magnuson J."/>
            <person name="Mondo S."/>
            <person name="Nolan M."/>
            <person name="Ohm R."/>
            <person name="Pangilinan J."/>
            <person name="Park H.-J."/>
            <person name="Ramirez L."/>
            <person name="Alfaro M."/>
            <person name="Sun H."/>
            <person name="Tritt A."/>
            <person name="Yoshinaga Y."/>
            <person name="Zwiers L.-H."/>
            <person name="Turgeon B."/>
            <person name="Goodwin S."/>
            <person name="Spatafora J."/>
            <person name="Crous P."/>
            <person name="Grigoriev I."/>
        </authorList>
    </citation>
    <scope>NUCLEOTIDE SEQUENCE</scope>
    <source>
        <strain evidence="2">CBS 113389</strain>
    </source>
</reference>
<name>A0A6A6PS98_9PEZI</name>
<feature type="compositionally biased region" description="Low complexity" evidence="1">
    <location>
        <begin position="115"/>
        <end position="144"/>
    </location>
</feature>
<dbReference type="Proteomes" id="UP000799767">
    <property type="component" value="Unassembled WGS sequence"/>
</dbReference>